<evidence type="ECO:0000256" key="2">
    <source>
        <dbReference type="SAM" id="Phobius"/>
    </source>
</evidence>
<protein>
    <submittedName>
        <fullName evidence="5">Acetyl-CoA synthetase-like protein</fullName>
    </submittedName>
</protein>
<reference evidence="6" key="1">
    <citation type="journal article" date="2014" name="Nat. Commun.">
        <title>Genomic adaptations of the halophilic Dead Sea filamentous fungus Eurotium rubrum.</title>
        <authorList>
            <person name="Kis-Papo T."/>
            <person name="Weig A.R."/>
            <person name="Riley R."/>
            <person name="Persoh D."/>
            <person name="Salamov A."/>
            <person name="Sun H."/>
            <person name="Lipzen A."/>
            <person name="Wasser S.P."/>
            <person name="Rambold G."/>
            <person name="Grigoriev I.V."/>
            <person name="Nevo E."/>
        </authorList>
    </citation>
    <scope>NUCLEOTIDE SEQUENCE [LARGE SCALE GENOMIC DNA]</scope>
    <source>
        <strain evidence="6">CBS 135680</strain>
    </source>
</reference>
<dbReference type="InterPro" id="IPR042099">
    <property type="entry name" value="ANL_N_sf"/>
</dbReference>
<feature type="domain" description="AMP-dependent synthetase/ligase" evidence="3">
    <location>
        <begin position="74"/>
        <end position="384"/>
    </location>
</feature>
<keyword evidence="2" id="KW-0472">Membrane</keyword>
<dbReference type="InterPro" id="IPR000873">
    <property type="entry name" value="AMP-dep_synth/lig_dom"/>
</dbReference>
<keyword evidence="6" id="KW-1185">Reference proteome</keyword>
<dbReference type="Gene3D" id="3.30.300.30">
    <property type="match status" value="1"/>
</dbReference>
<dbReference type="EMBL" id="KK088469">
    <property type="protein sequence ID" value="EYE90138.1"/>
    <property type="molecule type" value="Genomic_DNA"/>
</dbReference>
<dbReference type="HOGENOM" id="CLU_000022_59_11_1"/>
<evidence type="ECO:0000259" key="4">
    <source>
        <dbReference type="Pfam" id="PF13193"/>
    </source>
</evidence>
<name>A0A017RZE1_ASPRC</name>
<gene>
    <name evidence="5" type="ORF">EURHEDRAFT_534526</name>
</gene>
<evidence type="ECO:0000256" key="1">
    <source>
        <dbReference type="ARBA" id="ARBA00006432"/>
    </source>
</evidence>
<dbReference type="PANTHER" id="PTHR43201">
    <property type="entry name" value="ACYL-COA SYNTHETASE"/>
    <property type="match status" value="1"/>
</dbReference>
<dbReference type="GeneID" id="63702419"/>
<dbReference type="GO" id="GO:0006631">
    <property type="term" value="P:fatty acid metabolic process"/>
    <property type="evidence" value="ECO:0007669"/>
    <property type="project" value="TreeGrafter"/>
</dbReference>
<dbReference type="SUPFAM" id="SSF56801">
    <property type="entry name" value="Acetyl-CoA synthetase-like"/>
    <property type="match status" value="1"/>
</dbReference>
<sequence>MHGFQSDGFPNDPLFIQLRRLATELPGVLFHDEYGINAGYTDVISDVIHLRQVLREVLPSTSFNGQGCLQNNATSVAFLATSQYYFIVSFLAIAALGGVCVPLATGLSPEEALYFLNKAKATYILTEESTSEKVMAIRGYAQAQAGQKLDLIPITRAKLEASLCPPKLEINEELTFSPTCGCLVLFTSGTTALPKGVVLPRKLFYFEGQTAPQEVLYLASTPSHWIGGTGVLDSVLTGERLHMMKNGSGPAMFWDVLREGKVTDMSMSPTLLRELMEYYNEKICDIAPDERGKYISGAQKLQTVFSSGSVLSPSTRRFFTDIANVPIRNGYGLTEMGGGVTVTPADSALEEGYIGTPLPEVSVKLSDGDQGEVLAKSPRMFTHYIDDEAATRAAFDNEGFYKTGDCAHRIGDKYYFDGRASCDWIRFHEYTIHVIELEQRLMDLPYISEAHVLPVRDHEAGGLVAALLRVRKQYCNISLQKIRADLATNNMASYKLPTLVRVLQKDERVPLTASGKTLKRESLLKYFNISKYMPENYSVEGVEYWGNKLDLAAPTRLYDWGGL</sequence>
<dbReference type="Proteomes" id="UP000019804">
    <property type="component" value="Unassembled WGS sequence"/>
</dbReference>
<dbReference type="Pfam" id="PF13193">
    <property type="entry name" value="AMP-binding_C"/>
    <property type="match status" value="1"/>
</dbReference>
<accession>A0A017RZE1</accession>
<dbReference type="STRING" id="1388766.A0A017RZE1"/>
<feature type="domain" description="AMP-binding enzyme C-terminal" evidence="4">
    <location>
        <begin position="436"/>
        <end position="516"/>
    </location>
</feature>
<feature type="transmembrane region" description="Helical" evidence="2">
    <location>
        <begin position="84"/>
        <end position="104"/>
    </location>
</feature>
<dbReference type="PANTHER" id="PTHR43201:SF8">
    <property type="entry name" value="ACYL-COA SYNTHETASE FAMILY MEMBER 3"/>
    <property type="match status" value="1"/>
</dbReference>
<dbReference type="RefSeq" id="XP_040633828.1">
    <property type="nucleotide sequence ID" value="XM_040787295.1"/>
</dbReference>
<dbReference type="AlphaFoldDB" id="A0A017RZE1"/>
<keyword evidence="2" id="KW-1133">Transmembrane helix</keyword>
<comment type="similarity">
    <text evidence="1">Belongs to the ATP-dependent AMP-binding enzyme family.</text>
</comment>
<dbReference type="GO" id="GO:0031956">
    <property type="term" value="F:medium-chain fatty acid-CoA ligase activity"/>
    <property type="evidence" value="ECO:0007669"/>
    <property type="project" value="TreeGrafter"/>
</dbReference>
<dbReference type="Pfam" id="PF00501">
    <property type="entry name" value="AMP-binding"/>
    <property type="match status" value="1"/>
</dbReference>
<organism evidence="5 6">
    <name type="scientific">Aspergillus ruber (strain CBS 135680)</name>
    <dbReference type="NCBI Taxonomy" id="1388766"/>
    <lineage>
        <taxon>Eukaryota</taxon>
        <taxon>Fungi</taxon>
        <taxon>Dikarya</taxon>
        <taxon>Ascomycota</taxon>
        <taxon>Pezizomycotina</taxon>
        <taxon>Eurotiomycetes</taxon>
        <taxon>Eurotiomycetidae</taxon>
        <taxon>Eurotiales</taxon>
        <taxon>Aspergillaceae</taxon>
        <taxon>Aspergillus</taxon>
        <taxon>Aspergillus subgen. Aspergillus</taxon>
    </lineage>
</organism>
<evidence type="ECO:0000313" key="6">
    <source>
        <dbReference type="Proteomes" id="UP000019804"/>
    </source>
</evidence>
<dbReference type="InterPro" id="IPR045851">
    <property type="entry name" value="AMP-bd_C_sf"/>
</dbReference>
<keyword evidence="2" id="KW-0812">Transmembrane</keyword>
<evidence type="ECO:0000259" key="3">
    <source>
        <dbReference type="Pfam" id="PF00501"/>
    </source>
</evidence>
<dbReference type="InterPro" id="IPR025110">
    <property type="entry name" value="AMP-bd_C"/>
</dbReference>
<evidence type="ECO:0000313" key="5">
    <source>
        <dbReference type="EMBL" id="EYE90138.1"/>
    </source>
</evidence>
<proteinExistence type="inferred from homology"/>
<dbReference type="Gene3D" id="3.40.50.12780">
    <property type="entry name" value="N-terminal domain of ligase-like"/>
    <property type="match status" value="1"/>
</dbReference>
<dbReference type="OrthoDB" id="6614653at2759"/>
<dbReference type="CDD" id="cd04433">
    <property type="entry name" value="AFD_class_I"/>
    <property type="match status" value="1"/>
</dbReference>